<reference evidence="1 2" key="1">
    <citation type="journal article" date="2020" name="Phytopathology">
        <title>Genome Sequence Resources of Colletotrichum truncatum, C. plurivorum, C. musicola, and C. sojae: Four Species Pathogenic to Soybean (Glycine max).</title>
        <authorList>
            <person name="Rogerio F."/>
            <person name="Boufleur T.R."/>
            <person name="Ciampi-Guillardi M."/>
            <person name="Sukno S.A."/>
            <person name="Thon M.R."/>
            <person name="Massola Junior N.S."/>
            <person name="Baroncelli R."/>
        </authorList>
    </citation>
    <scope>NUCLEOTIDE SEQUENCE [LARGE SCALE GENOMIC DNA]</scope>
    <source>
        <strain evidence="1 2">CMES1059</strain>
    </source>
</reference>
<accession>A0ACC3YG52</accession>
<evidence type="ECO:0000313" key="2">
    <source>
        <dbReference type="Proteomes" id="UP000805649"/>
    </source>
</evidence>
<dbReference type="Proteomes" id="UP000805649">
    <property type="component" value="Unassembled WGS sequence"/>
</dbReference>
<name>A0ACC3YG52_COLTU</name>
<sequence length="535" mass="59381">MASDSTLTVLAGVALLTILYIVSSRAKNANSSPKPLKLPIIGDLHSSPLEKPLLHWDAWTKIQGPVATPRLFGIVPFVVLNTAEAATELFSKRSAYYSNRPSSVSMEMITGAGPGKSRFTLMHDYDSHLKLHHRMLSPSLGALAAPRYQPLMELESKQLLRDVLSSRPGDKGELVMKSTEIYPLLERTQGSVILGLHYGIRVPSHDDSLFSEVVDTQHKVTYVAANPSLVDFIPPLRRLPAIISPWHRAADKLFIAQKELYSKLLERGTNEPGWNATKQARAVATKHMEAGSVPDLDLAFTLATSIQGGMETGPRQMLWLLVAVQENPGFMAKAHAVLDEVVGWDRLPRFADRPKLAYIDAVVSEVMRWRPISPGSIPRRADREDELNGTRIAKGATLFANAWAIGRDSKVFSEEKGDLGTFVPERWLDGNARVRTDLPLAVFGQGRRSCLGKRVALDNTFMMVASLLWAFDIVAIEKIDTMAMDVTGFMTVPSEFKFSFKPRGPWVQEVIQREWDAAETDLEKVMGPWVDMESS</sequence>
<organism evidence="1 2">
    <name type="scientific">Colletotrichum truncatum</name>
    <name type="common">Anthracnose fungus</name>
    <name type="synonym">Colletotrichum capsici</name>
    <dbReference type="NCBI Taxonomy" id="5467"/>
    <lineage>
        <taxon>Eukaryota</taxon>
        <taxon>Fungi</taxon>
        <taxon>Dikarya</taxon>
        <taxon>Ascomycota</taxon>
        <taxon>Pezizomycotina</taxon>
        <taxon>Sordariomycetes</taxon>
        <taxon>Hypocreomycetidae</taxon>
        <taxon>Glomerellales</taxon>
        <taxon>Glomerellaceae</taxon>
        <taxon>Colletotrichum</taxon>
        <taxon>Colletotrichum truncatum species complex</taxon>
    </lineage>
</organism>
<gene>
    <name evidence="1" type="ORF">CTRU02_213582</name>
</gene>
<proteinExistence type="predicted"/>
<keyword evidence="2" id="KW-1185">Reference proteome</keyword>
<evidence type="ECO:0000313" key="1">
    <source>
        <dbReference type="EMBL" id="KAL0930847.1"/>
    </source>
</evidence>
<protein>
    <submittedName>
        <fullName evidence="1">Cytochrome</fullName>
    </submittedName>
</protein>
<dbReference type="EMBL" id="VUJX02000010">
    <property type="protein sequence ID" value="KAL0930847.1"/>
    <property type="molecule type" value="Genomic_DNA"/>
</dbReference>
<comment type="caution">
    <text evidence="1">The sequence shown here is derived from an EMBL/GenBank/DDBJ whole genome shotgun (WGS) entry which is preliminary data.</text>
</comment>